<dbReference type="PANTHER" id="PTHR10366:SF696">
    <property type="entry name" value="OS07G0601900 PROTEIN"/>
    <property type="match status" value="1"/>
</dbReference>
<dbReference type="GO" id="GO:0016616">
    <property type="term" value="F:oxidoreductase activity, acting on the CH-OH group of donors, NAD or NADP as acceptor"/>
    <property type="evidence" value="ECO:0007669"/>
    <property type="project" value="TreeGrafter"/>
</dbReference>
<evidence type="ECO:0000313" key="5">
    <source>
        <dbReference type="Proteomes" id="UP000826271"/>
    </source>
</evidence>
<keyword evidence="1" id="KW-0521">NADP</keyword>
<feature type="domain" description="NAD-dependent epimerase/dehydratase" evidence="3">
    <location>
        <begin position="59"/>
        <end position="281"/>
    </location>
</feature>
<comment type="caution">
    <text evidence="4">The sequence shown here is derived from an EMBL/GenBank/DDBJ whole genome shotgun (WGS) entry which is preliminary data.</text>
</comment>
<evidence type="ECO:0000256" key="2">
    <source>
        <dbReference type="ARBA" id="ARBA00023002"/>
    </source>
</evidence>
<protein>
    <recommendedName>
        <fullName evidence="3">NAD-dependent epimerase/dehydratase domain-containing protein</fullName>
    </recommendedName>
</protein>
<evidence type="ECO:0000256" key="1">
    <source>
        <dbReference type="ARBA" id="ARBA00022857"/>
    </source>
</evidence>
<name>A0AAV6W8D8_9LAMI</name>
<dbReference type="SUPFAM" id="SSF51735">
    <property type="entry name" value="NAD(P)-binding Rossmann-fold domains"/>
    <property type="match status" value="1"/>
</dbReference>
<dbReference type="InterPro" id="IPR001509">
    <property type="entry name" value="Epimerase_deHydtase"/>
</dbReference>
<dbReference type="PANTHER" id="PTHR10366">
    <property type="entry name" value="NAD DEPENDENT EPIMERASE/DEHYDRATASE"/>
    <property type="match status" value="1"/>
</dbReference>
<dbReference type="EMBL" id="WHWC01000019">
    <property type="protein sequence ID" value="KAG8363270.1"/>
    <property type="molecule type" value="Genomic_DNA"/>
</dbReference>
<keyword evidence="2" id="KW-0560">Oxidoreductase</keyword>
<sequence length="362" mass="40574">MFNSYPFDRRTGDGGLGHYGFERSILLYVESQRRRWVMVNEGDGRAEAETGAVVAAMARLRGGDDTRVDHLKSFCGAEKRLKLFEANIYKAEEFEAAIQGCEFVFHVATPLLHTEGLKHTNRVDATLDAARSIATACIRSGTVRRLVYTATVMAASPLKDDGSGFKDFMDETCWTPLNLSIPYNNDFLQEYTQSKTLAEKELLSFGSTGNGKMEVVTLACGLVGGENLIPNLSGSVITFLAQLTNDEFTLNSLKFLEELLAKIPIVHIDDVCDAHIFCMKQSSMNGRFLCANAYISTAEIAGYYKKNYPEFSIRKEHLEDPKNGTKWGSNLLNERGFQYKCDWHMVLDDCISFARKHRYLGL</sequence>
<evidence type="ECO:0000259" key="3">
    <source>
        <dbReference type="Pfam" id="PF01370"/>
    </source>
</evidence>
<evidence type="ECO:0000313" key="4">
    <source>
        <dbReference type="EMBL" id="KAG8363270.1"/>
    </source>
</evidence>
<reference evidence="4" key="1">
    <citation type="submission" date="2019-10" db="EMBL/GenBank/DDBJ databases">
        <authorList>
            <person name="Zhang R."/>
            <person name="Pan Y."/>
            <person name="Wang J."/>
            <person name="Ma R."/>
            <person name="Yu S."/>
        </authorList>
    </citation>
    <scope>NUCLEOTIDE SEQUENCE</scope>
    <source>
        <strain evidence="4">LA-IB0</strain>
        <tissue evidence="4">Leaf</tissue>
    </source>
</reference>
<gene>
    <name evidence="4" type="ORF">BUALT_Bualt19G0004700</name>
</gene>
<dbReference type="InterPro" id="IPR050425">
    <property type="entry name" value="NAD(P)_dehydrat-like"/>
</dbReference>
<dbReference type="AlphaFoldDB" id="A0AAV6W8D8"/>
<dbReference type="Pfam" id="PF01370">
    <property type="entry name" value="Epimerase"/>
    <property type="match status" value="1"/>
</dbReference>
<organism evidence="4 5">
    <name type="scientific">Buddleja alternifolia</name>
    <dbReference type="NCBI Taxonomy" id="168488"/>
    <lineage>
        <taxon>Eukaryota</taxon>
        <taxon>Viridiplantae</taxon>
        <taxon>Streptophyta</taxon>
        <taxon>Embryophyta</taxon>
        <taxon>Tracheophyta</taxon>
        <taxon>Spermatophyta</taxon>
        <taxon>Magnoliopsida</taxon>
        <taxon>eudicotyledons</taxon>
        <taxon>Gunneridae</taxon>
        <taxon>Pentapetalae</taxon>
        <taxon>asterids</taxon>
        <taxon>lamiids</taxon>
        <taxon>Lamiales</taxon>
        <taxon>Scrophulariaceae</taxon>
        <taxon>Buddlejeae</taxon>
        <taxon>Buddleja</taxon>
    </lineage>
</organism>
<proteinExistence type="predicted"/>
<keyword evidence="5" id="KW-1185">Reference proteome</keyword>
<dbReference type="InterPro" id="IPR036291">
    <property type="entry name" value="NAD(P)-bd_dom_sf"/>
</dbReference>
<dbReference type="Gene3D" id="3.40.50.720">
    <property type="entry name" value="NAD(P)-binding Rossmann-like Domain"/>
    <property type="match status" value="1"/>
</dbReference>
<accession>A0AAV6W8D8</accession>
<dbReference type="Proteomes" id="UP000826271">
    <property type="component" value="Unassembled WGS sequence"/>
</dbReference>